<dbReference type="InterPro" id="IPR036396">
    <property type="entry name" value="Cyt_P450_sf"/>
</dbReference>
<dbReference type="CDD" id="cd11071">
    <property type="entry name" value="CYP74"/>
    <property type="match status" value="1"/>
</dbReference>
<dbReference type="GO" id="GO:0004497">
    <property type="term" value="F:monooxygenase activity"/>
    <property type="evidence" value="ECO:0007669"/>
    <property type="project" value="InterPro"/>
</dbReference>
<dbReference type="InterPro" id="IPR002403">
    <property type="entry name" value="Cyt_P450_E_grp-IV"/>
</dbReference>
<dbReference type="FunFam" id="1.10.630.10:FF:000024">
    <property type="entry name" value="Allene oxide synthase, chloroplastic"/>
    <property type="match status" value="1"/>
</dbReference>
<evidence type="ECO:0000256" key="2">
    <source>
        <dbReference type="ARBA" id="ARBA00010617"/>
    </source>
</evidence>
<dbReference type="Pfam" id="PF00067">
    <property type="entry name" value="p450"/>
    <property type="match status" value="1"/>
</dbReference>
<dbReference type="GO" id="GO:0016705">
    <property type="term" value="F:oxidoreductase activity, acting on paired donors, with incorporation or reduction of molecular oxygen"/>
    <property type="evidence" value="ECO:0007669"/>
    <property type="project" value="InterPro"/>
</dbReference>
<dbReference type="InterPro" id="IPR001128">
    <property type="entry name" value="Cyt_P450"/>
</dbReference>
<dbReference type="Gene3D" id="1.10.630.10">
    <property type="entry name" value="Cytochrome P450"/>
    <property type="match status" value="1"/>
</dbReference>
<evidence type="ECO:0000256" key="5">
    <source>
        <dbReference type="ARBA" id="ARBA00022955"/>
    </source>
</evidence>
<dbReference type="GO" id="GO:0019752">
    <property type="term" value="P:carboxylic acid metabolic process"/>
    <property type="evidence" value="ECO:0007669"/>
    <property type="project" value="UniProtKB-ARBA"/>
</dbReference>
<proteinExistence type="evidence at transcript level"/>
<dbReference type="GO" id="GO:0020037">
    <property type="term" value="F:heme binding"/>
    <property type="evidence" value="ECO:0007669"/>
    <property type="project" value="InterPro"/>
</dbReference>
<feature type="binding site" description="axial binding residue" evidence="9">
    <location>
        <position position="448"/>
    </location>
    <ligand>
        <name>heme</name>
        <dbReference type="ChEBI" id="CHEBI:30413"/>
    </ligand>
    <ligandPart>
        <name>Fe</name>
        <dbReference type="ChEBI" id="CHEBI:18248"/>
    </ligandPart>
</feature>
<keyword evidence="5" id="KW-0444">Lipid biosynthesis</keyword>
<keyword evidence="6 9" id="KW-0408">Iron</keyword>
<keyword evidence="7 10" id="KW-0456">Lyase</keyword>
<comment type="similarity">
    <text evidence="2">Belongs to the cytochrome P450 family.</text>
</comment>
<accession>A0A0U3AN67</accession>
<evidence type="ECO:0000256" key="6">
    <source>
        <dbReference type="ARBA" id="ARBA00023004"/>
    </source>
</evidence>
<dbReference type="PANTHER" id="PTHR24286:SF49">
    <property type="entry name" value="INACTIVE LINOLENATE HYDROPEROXIDE LYASE-RELATED"/>
    <property type="match status" value="1"/>
</dbReference>
<comment type="cofactor">
    <cofactor evidence="9">
        <name>heme</name>
        <dbReference type="ChEBI" id="CHEBI:30413"/>
    </cofactor>
</comment>
<dbReference type="AlphaFoldDB" id="A0A0U3AN67"/>
<sequence length="493" mass="55017">MGHSNLLSNLIETMPIPVSCSVTATPTLPTKPMPGTYGLPLVGPLKDRLDYFWFQGPETFFKARSAAYKSTVFRTNIPPTFFGVNPRVVAVLDCSSFSSLFDNTLIDKSDVLIGPYCPSPNFTGGTRVGVYLDTTDPKHSRIKNFCFDLLKRSSRVWISEFLLNLDALLTTAEADIASSGSSSLLVPLQKCIFNFLCKSLVGADPKVSPEIAENGFIMLDKWLAFQILPTQKIGVIPQPFEELLLHSFPFPSFLVSSDYKKLYEFVEKEGREVVKLAEDEYGLTKSDAINNILFVLGFNAFGGFSVFLPALITTVGRDKSGLRDRLRAEVRKVMADKTELDFKAVVEMEMVRSTVYEVLRMNPPVPLQYGRARSDFVVNSHESSYKVEKGELLCGYQPLVMRDPVVFDDPDTFMPDRFTGAKGKELLQYLFWSNGRETATPTAGDKQCAAKDFVVFTACMLVAQILNKYDDFECDDGNLAFSKLEKKTESVIV</sequence>
<dbReference type="EC" id="4.1.2.-" evidence="10"/>
<reference evidence="10" key="1">
    <citation type="journal article" date="2015" name="Phytochemistry">
        <title>Lilium floral fragrance: A biochemical and genetic resource for aroma and flavor.</title>
        <authorList>
            <person name="Johnson T.S."/>
            <person name="Schwieterman M.L."/>
            <person name="Kim J.Y."/>
            <person name="Cho K.H."/>
            <person name="Clark D.G."/>
            <person name="Colquhoun T.A."/>
        </authorList>
    </citation>
    <scope>NUCLEOTIDE SEQUENCE</scope>
    <source>
        <tissue evidence="10">Floral tepals</tissue>
    </source>
</reference>
<evidence type="ECO:0000256" key="7">
    <source>
        <dbReference type="ARBA" id="ARBA00023239"/>
    </source>
</evidence>
<dbReference type="GO" id="GO:0008203">
    <property type="term" value="P:cholesterol metabolic process"/>
    <property type="evidence" value="ECO:0007669"/>
    <property type="project" value="UniProtKB-ARBA"/>
</dbReference>
<keyword evidence="5" id="KW-0443">Lipid metabolism</keyword>
<dbReference type="GO" id="GO:0005506">
    <property type="term" value="F:iron ion binding"/>
    <property type="evidence" value="ECO:0007669"/>
    <property type="project" value="InterPro"/>
</dbReference>
<evidence type="ECO:0000256" key="1">
    <source>
        <dbReference type="ARBA" id="ARBA00004731"/>
    </source>
</evidence>
<evidence type="ECO:0000256" key="8">
    <source>
        <dbReference type="ARBA" id="ARBA00060657"/>
    </source>
</evidence>
<keyword evidence="3 9" id="KW-0349">Heme</keyword>
<dbReference type="EMBL" id="KR998330">
    <property type="protein sequence ID" value="ALT31696.1"/>
    <property type="molecule type" value="mRNA"/>
</dbReference>
<dbReference type="SUPFAM" id="SSF48264">
    <property type="entry name" value="Cytochrome P450"/>
    <property type="match status" value="1"/>
</dbReference>
<dbReference type="PANTHER" id="PTHR24286">
    <property type="entry name" value="CYTOCHROME P450 26"/>
    <property type="match status" value="1"/>
</dbReference>
<evidence type="ECO:0000256" key="9">
    <source>
        <dbReference type="PIRSR" id="PIRSR602403-1"/>
    </source>
</evidence>
<comment type="pathway">
    <text evidence="1">Steroid metabolism; cholesterol metabolism.</text>
</comment>
<comment type="pathway">
    <text evidence="8">Lipid metabolism; oxylipin biosynthesis.</text>
</comment>
<dbReference type="PRINTS" id="PR00465">
    <property type="entry name" value="EP450IV"/>
</dbReference>
<keyword evidence="4 9" id="KW-0479">Metal-binding</keyword>
<name>A0A0U3AN67_9LILI</name>
<evidence type="ECO:0000256" key="3">
    <source>
        <dbReference type="ARBA" id="ARBA00022617"/>
    </source>
</evidence>
<protein>
    <submittedName>
        <fullName evidence="10">Hydroperoxide lyase</fullName>
        <ecNumber evidence="10">4.1.2.-</ecNumber>
    </submittedName>
</protein>
<evidence type="ECO:0000256" key="4">
    <source>
        <dbReference type="ARBA" id="ARBA00022723"/>
    </source>
</evidence>
<keyword evidence="5" id="KW-0752">Steroid biosynthesis</keyword>
<evidence type="ECO:0000313" key="10">
    <source>
        <dbReference type="EMBL" id="ALT31696.1"/>
    </source>
</evidence>
<dbReference type="GO" id="GO:0016829">
    <property type="term" value="F:lyase activity"/>
    <property type="evidence" value="ECO:0007669"/>
    <property type="project" value="UniProtKB-KW"/>
</dbReference>
<dbReference type="GO" id="GO:0006694">
    <property type="term" value="P:steroid biosynthetic process"/>
    <property type="evidence" value="ECO:0007669"/>
    <property type="project" value="UniProtKB-KW"/>
</dbReference>
<organism evidence="10">
    <name type="scientific">Lilium hybrid cultivar</name>
    <dbReference type="NCBI Taxonomy" id="156531"/>
    <lineage>
        <taxon>Eukaryota</taxon>
        <taxon>Viridiplantae</taxon>
        <taxon>Streptophyta</taxon>
        <taxon>Embryophyta</taxon>
        <taxon>Tracheophyta</taxon>
        <taxon>Spermatophyta</taxon>
        <taxon>Magnoliopsida</taxon>
        <taxon>Liliopsida</taxon>
        <taxon>Liliales</taxon>
        <taxon>Liliaceae</taxon>
        <taxon>Lilium</taxon>
    </lineage>
</organism>